<keyword evidence="3 6" id="KW-0812">Transmembrane</keyword>
<dbReference type="Pfam" id="PF07690">
    <property type="entry name" value="MFS_1"/>
    <property type="match status" value="1"/>
</dbReference>
<evidence type="ECO:0000256" key="6">
    <source>
        <dbReference type="SAM" id="Phobius"/>
    </source>
</evidence>
<evidence type="ECO:0000256" key="4">
    <source>
        <dbReference type="ARBA" id="ARBA00022989"/>
    </source>
</evidence>
<keyword evidence="2" id="KW-0813">Transport</keyword>
<comment type="caution">
    <text evidence="7">The sequence shown here is derived from an EMBL/GenBank/DDBJ whole genome shotgun (WGS) entry which is preliminary data.</text>
</comment>
<evidence type="ECO:0000313" key="8">
    <source>
        <dbReference type="Proteomes" id="UP000824225"/>
    </source>
</evidence>
<keyword evidence="4 6" id="KW-1133">Transmembrane helix</keyword>
<feature type="transmembrane region" description="Helical" evidence="6">
    <location>
        <begin position="177"/>
        <end position="197"/>
    </location>
</feature>
<comment type="subcellular location">
    <subcellularLocation>
        <location evidence="1">Membrane</location>
        <topology evidence="1">Multi-pass membrane protein</topology>
    </subcellularLocation>
</comment>
<feature type="transmembrane region" description="Helical" evidence="6">
    <location>
        <begin position="21"/>
        <end position="41"/>
    </location>
</feature>
<evidence type="ECO:0000313" key="7">
    <source>
        <dbReference type="EMBL" id="HJA08935.1"/>
    </source>
</evidence>
<dbReference type="AlphaFoldDB" id="A0A9D2HF83"/>
<reference evidence="7" key="2">
    <citation type="submission" date="2021-04" db="EMBL/GenBank/DDBJ databases">
        <authorList>
            <person name="Gilroy R."/>
        </authorList>
    </citation>
    <scope>NUCLEOTIDE SEQUENCE</scope>
    <source>
        <strain evidence="7">CHK186-16707</strain>
    </source>
</reference>
<feature type="transmembrane region" description="Helical" evidence="6">
    <location>
        <begin position="768"/>
        <end position="787"/>
    </location>
</feature>
<feature type="transmembrane region" description="Helical" evidence="6">
    <location>
        <begin position="557"/>
        <end position="579"/>
    </location>
</feature>
<feature type="transmembrane region" description="Helical" evidence="6">
    <location>
        <begin position="650"/>
        <end position="668"/>
    </location>
</feature>
<dbReference type="PANTHER" id="PTHR23506">
    <property type="entry name" value="GH10249P"/>
    <property type="match status" value="1"/>
</dbReference>
<dbReference type="GO" id="GO:0022857">
    <property type="term" value="F:transmembrane transporter activity"/>
    <property type="evidence" value="ECO:0007669"/>
    <property type="project" value="InterPro"/>
</dbReference>
<proteinExistence type="predicted"/>
<name>A0A9D2HF83_9BACT</name>
<feature type="transmembrane region" description="Helical" evidence="6">
    <location>
        <begin position="414"/>
        <end position="434"/>
    </location>
</feature>
<accession>A0A9D2HF83</accession>
<feature type="transmembrane region" description="Helical" evidence="6">
    <location>
        <begin position="477"/>
        <end position="494"/>
    </location>
</feature>
<feature type="transmembrane region" description="Helical" evidence="6">
    <location>
        <begin position="446"/>
        <end position="470"/>
    </location>
</feature>
<dbReference type="GO" id="GO:0016020">
    <property type="term" value="C:membrane"/>
    <property type="evidence" value="ECO:0007669"/>
    <property type="project" value="UniProtKB-SubCell"/>
</dbReference>
<feature type="transmembrane region" description="Helical" evidence="6">
    <location>
        <begin position="675"/>
        <end position="694"/>
    </location>
</feature>
<protein>
    <submittedName>
        <fullName evidence="7">MFS transporter</fullName>
    </submittedName>
</protein>
<organism evidence="7 8">
    <name type="scientific">Candidatus Mailhella merdigallinarum</name>
    <dbReference type="NCBI Taxonomy" id="2838658"/>
    <lineage>
        <taxon>Bacteria</taxon>
        <taxon>Pseudomonadati</taxon>
        <taxon>Thermodesulfobacteriota</taxon>
        <taxon>Desulfovibrionia</taxon>
        <taxon>Desulfovibrionales</taxon>
        <taxon>Desulfovibrionaceae</taxon>
        <taxon>Mailhella</taxon>
    </lineage>
</organism>
<reference evidence="7" key="1">
    <citation type="journal article" date="2021" name="PeerJ">
        <title>Extensive microbial diversity within the chicken gut microbiome revealed by metagenomics and culture.</title>
        <authorList>
            <person name="Gilroy R."/>
            <person name="Ravi A."/>
            <person name="Getino M."/>
            <person name="Pursley I."/>
            <person name="Horton D.L."/>
            <person name="Alikhan N.F."/>
            <person name="Baker D."/>
            <person name="Gharbi K."/>
            <person name="Hall N."/>
            <person name="Watson M."/>
            <person name="Adriaenssens E.M."/>
            <person name="Foster-Nyarko E."/>
            <person name="Jarju S."/>
            <person name="Secka A."/>
            <person name="Antonio M."/>
            <person name="Oren A."/>
            <person name="Chaudhuri R.R."/>
            <person name="La Ragione R."/>
            <person name="Hildebrand F."/>
            <person name="Pallen M.J."/>
        </authorList>
    </citation>
    <scope>NUCLEOTIDE SEQUENCE</scope>
    <source>
        <strain evidence="7">CHK186-16707</strain>
    </source>
</reference>
<dbReference type="SUPFAM" id="SSF103473">
    <property type="entry name" value="MFS general substrate transporter"/>
    <property type="match status" value="1"/>
</dbReference>
<keyword evidence="5 6" id="KW-0472">Membrane</keyword>
<dbReference type="InterPro" id="IPR050930">
    <property type="entry name" value="MFS_Vesicular_Transporter"/>
</dbReference>
<feature type="transmembrane region" description="Helical" evidence="6">
    <location>
        <begin position="365"/>
        <end position="384"/>
    </location>
</feature>
<sequence length="798" mass="85012">MTTQRTDPGYSNRKRTNLAALAGWIVVLVCSLLIYDALLFSSLNKEIWNDMQASARVAADNLRLNVATGVRFGKKLESYRGLDRLLAHAGDAAGMPLAALDAKGNVILAHGNFPPFAFQAGKVLATENDFILRDDEDGRTLIVPVDGRDGNIAGYIGARIERAPLDAELFVMVRGQLAAQGVIALVGVSALACLLVWAGRKNMQEEERQGRLSRTVRIAGIAVFLLVMFANGALALHAVSSRYTDSLEQDAKRTGALLTEALNRLLLVGVSFERMDSVDAYLAGIAAVHDGSIALEILNPQGIRVAGSAPEGTSLLPEATDFPLLSGASGASLHKLEESSAGWKLRVSIVRAPWLERLRATALDMLTMVAVSLIFMVELFLLLTRGMELIHKEKNKPAALAGQHVNRSALLRPLVFFMLFAMDMSISFIPLRMAELVPAGSLSRDMLLGLPISAEMGMTGISVLLAGAWIKRQGARPPLMAGLILVGLGYLGSMLSTAPWHFVAARAVVGLGYGLALLTAQASTVKDGMLADMFAGVYAGSLCGSAMGAMLAERFGYAPVFLLSAAILLCLVPLPRLLLQPGRDDRQEQRAAAKISFGQIRRLLGDRRFLGFVLLSLIPSAMLCVGFLNYFLPVYLKSAGTAQSDIGRIYMLNCLLVIYSGPPLSRLVMKTRSKAGMVCVAGIISALSLLGLAVLPPLPATLLGAVLIGLATGLNIPAQSEYLLRLDIARAIGVDQSMSLLDALQRVGQVLGPLCTGAALLVMGVDEAARIIGVGFIVISLAFLALARPTHETRMGEA</sequence>
<gene>
    <name evidence="7" type="ORF">H9962_07075</name>
</gene>
<evidence type="ECO:0000256" key="1">
    <source>
        <dbReference type="ARBA" id="ARBA00004141"/>
    </source>
</evidence>
<dbReference type="InterPro" id="IPR011701">
    <property type="entry name" value="MFS"/>
</dbReference>
<evidence type="ECO:0000256" key="3">
    <source>
        <dbReference type="ARBA" id="ARBA00022692"/>
    </source>
</evidence>
<feature type="transmembrane region" description="Helical" evidence="6">
    <location>
        <begin position="218"/>
        <end position="239"/>
    </location>
</feature>
<dbReference type="Proteomes" id="UP000824225">
    <property type="component" value="Unassembled WGS sequence"/>
</dbReference>
<feature type="transmembrane region" description="Helical" evidence="6">
    <location>
        <begin position="609"/>
        <end position="630"/>
    </location>
</feature>
<evidence type="ECO:0000256" key="5">
    <source>
        <dbReference type="ARBA" id="ARBA00023136"/>
    </source>
</evidence>
<evidence type="ECO:0000256" key="2">
    <source>
        <dbReference type="ARBA" id="ARBA00022448"/>
    </source>
</evidence>
<dbReference type="Gene3D" id="1.20.1250.20">
    <property type="entry name" value="MFS general substrate transporter like domains"/>
    <property type="match status" value="1"/>
</dbReference>
<dbReference type="InterPro" id="IPR036259">
    <property type="entry name" value="MFS_trans_sf"/>
</dbReference>
<dbReference type="PANTHER" id="PTHR23506:SF23">
    <property type="entry name" value="GH10249P"/>
    <property type="match status" value="1"/>
</dbReference>
<dbReference type="EMBL" id="DXAN01000023">
    <property type="protein sequence ID" value="HJA08935.1"/>
    <property type="molecule type" value="Genomic_DNA"/>
</dbReference>